<name>A0A2S0HWJ0_9FLAO</name>
<feature type="transmembrane region" description="Helical" evidence="1">
    <location>
        <begin position="49"/>
        <end position="67"/>
    </location>
</feature>
<sequence length="140" mass="15142">MFSKSNIVSTLVATIWGFGGGYLLWGLLADPYFRENALTDGIMKDMPDMPYLILGCIIAAFAFCTIYRSFGSGNYGANSGLAFGFWLAVMHGLGDGLINFATSNMLDLTGTLVNFGIYLVFYLVMGLLVGLVYAKTTPSK</sequence>
<dbReference type="RefSeq" id="WP_105216239.1">
    <property type="nucleotide sequence ID" value="NZ_CP027062.1"/>
</dbReference>
<keyword evidence="1" id="KW-0812">Transmembrane</keyword>
<evidence type="ECO:0008006" key="4">
    <source>
        <dbReference type="Google" id="ProtNLM"/>
    </source>
</evidence>
<evidence type="ECO:0000313" key="3">
    <source>
        <dbReference type="Proteomes" id="UP000238442"/>
    </source>
</evidence>
<dbReference type="EMBL" id="CP027062">
    <property type="protein sequence ID" value="AVI50998.1"/>
    <property type="molecule type" value="Genomic_DNA"/>
</dbReference>
<gene>
    <name evidence="2" type="ORF">C5O00_07345</name>
</gene>
<feature type="transmembrane region" description="Helical" evidence="1">
    <location>
        <begin position="112"/>
        <end position="134"/>
    </location>
</feature>
<organism evidence="2 3">
    <name type="scientific">Pukyongia salina</name>
    <dbReference type="NCBI Taxonomy" id="2094025"/>
    <lineage>
        <taxon>Bacteria</taxon>
        <taxon>Pseudomonadati</taxon>
        <taxon>Bacteroidota</taxon>
        <taxon>Flavobacteriia</taxon>
        <taxon>Flavobacteriales</taxon>
        <taxon>Flavobacteriaceae</taxon>
        <taxon>Pukyongia</taxon>
    </lineage>
</organism>
<accession>A0A2S0HWJ0</accession>
<keyword evidence="1" id="KW-1133">Transmembrane helix</keyword>
<feature type="transmembrane region" description="Helical" evidence="1">
    <location>
        <begin position="79"/>
        <end position="100"/>
    </location>
</feature>
<feature type="transmembrane region" description="Helical" evidence="1">
    <location>
        <begin position="7"/>
        <end position="29"/>
    </location>
</feature>
<keyword evidence="3" id="KW-1185">Reference proteome</keyword>
<dbReference type="KEGG" id="aue:C5O00_07345"/>
<proteinExistence type="predicted"/>
<dbReference type="OrthoDB" id="1444489at2"/>
<protein>
    <recommendedName>
        <fullName evidence="4">DUF1761 domain-containing protein</fullName>
    </recommendedName>
</protein>
<dbReference type="AlphaFoldDB" id="A0A2S0HWJ0"/>
<reference evidence="2 3" key="1">
    <citation type="submission" date="2018-02" db="EMBL/GenBank/DDBJ databases">
        <title>Genomic analysis of the strain RR4-38 isolated from a seawater recirculating aquaculture system.</title>
        <authorList>
            <person name="Kim Y.-S."/>
            <person name="Jang Y.H."/>
            <person name="Kim K.-H."/>
        </authorList>
    </citation>
    <scope>NUCLEOTIDE SEQUENCE [LARGE SCALE GENOMIC DNA]</scope>
    <source>
        <strain evidence="2 3">RR4-38</strain>
    </source>
</reference>
<dbReference type="Proteomes" id="UP000238442">
    <property type="component" value="Chromosome"/>
</dbReference>
<keyword evidence="1" id="KW-0472">Membrane</keyword>
<evidence type="ECO:0000313" key="2">
    <source>
        <dbReference type="EMBL" id="AVI50998.1"/>
    </source>
</evidence>
<evidence type="ECO:0000256" key="1">
    <source>
        <dbReference type="SAM" id="Phobius"/>
    </source>
</evidence>